<dbReference type="InterPro" id="IPR007889">
    <property type="entry name" value="HTH_Psq"/>
</dbReference>
<organism evidence="2 3">
    <name type="scientific">Ignelater luminosus</name>
    <name type="common">Cucubano</name>
    <name type="synonym">Pyrophorus luminosus</name>
    <dbReference type="NCBI Taxonomy" id="2038154"/>
    <lineage>
        <taxon>Eukaryota</taxon>
        <taxon>Metazoa</taxon>
        <taxon>Ecdysozoa</taxon>
        <taxon>Arthropoda</taxon>
        <taxon>Hexapoda</taxon>
        <taxon>Insecta</taxon>
        <taxon>Pterygota</taxon>
        <taxon>Neoptera</taxon>
        <taxon>Endopterygota</taxon>
        <taxon>Coleoptera</taxon>
        <taxon>Polyphaga</taxon>
        <taxon>Elateriformia</taxon>
        <taxon>Elateroidea</taxon>
        <taxon>Elateridae</taxon>
        <taxon>Agrypninae</taxon>
        <taxon>Pyrophorini</taxon>
        <taxon>Ignelater</taxon>
    </lineage>
</organism>
<protein>
    <recommendedName>
        <fullName evidence="1">HTH psq-type domain-containing protein</fullName>
    </recommendedName>
</protein>
<dbReference type="Gene3D" id="1.10.10.60">
    <property type="entry name" value="Homeodomain-like"/>
    <property type="match status" value="1"/>
</dbReference>
<sequence>MSKAKEGLSYKKKYSEDAVTAALNAIKNGMSKNRASDVFGIHRSSKRSTWIQILSLYPWNNNAIDYSKYLGRNVAILESPDPQNSATITFKKFKEIVDNDYLKKIENCNEEVFRLYKLWQEFTNGNVEDEDIQSNEALVDDPEENSKHEILLEVTAIQLTENTEIENDNLQYINYDNFATFIRSLPVITEHEMDMLTTSCIGQQNVEDVVKENDERFLNRTPLQGIVY</sequence>
<keyword evidence="3" id="KW-1185">Reference proteome</keyword>
<dbReference type="Pfam" id="PF05225">
    <property type="entry name" value="HTH_psq"/>
    <property type="match status" value="1"/>
</dbReference>
<comment type="caution">
    <text evidence="2">The sequence shown here is derived from an EMBL/GenBank/DDBJ whole genome shotgun (WGS) entry which is preliminary data.</text>
</comment>
<evidence type="ECO:0000313" key="2">
    <source>
        <dbReference type="EMBL" id="KAF2881350.1"/>
    </source>
</evidence>
<dbReference type="GO" id="GO:0003677">
    <property type="term" value="F:DNA binding"/>
    <property type="evidence" value="ECO:0007669"/>
    <property type="project" value="InterPro"/>
</dbReference>
<evidence type="ECO:0000313" key="3">
    <source>
        <dbReference type="Proteomes" id="UP000801492"/>
    </source>
</evidence>
<feature type="domain" description="HTH psq-type" evidence="1">
    <location>
        <begin position="15"/>
        <end position="45"/>
    </location>
</feature>
<name>A0A8K0CCS6_IGNLU</name>
<dbReference type="Proteomes" id="UP000801492">
    <property type="component" value="Unassembled WGS sequence"/>
</dbReference>
<evidence type="ECO:0000259" key="1">
    <source>
        <dbReference type="Pfam" id="PF05225"/>
    </source>
</evidence>
<gene>
    <name evidence="2" type="ORF">ILUMI_24823</name>
</gene>
<reference evidence="2" key="1">
    <citation type="submission" date="2019-08" db="EMBL/GenBank/DDBJ databases">
        <title>The genome of the North American firefly Photinus pyralis.</title>
        <authorList>
            <consortium name="Photinus pyralis genome working group"/>
            <person name="Fallon T.R."/>
            <person name="Sander Lower S.E."/>
            <person name="Weng J.-K."/>
        </authorList>
    </citation>
    <scope>NUCLEOTIDE SEQUENCE</scope>
    <source>
        <strain evidence="2">TRF0915ILg1</strain>
        <tissue evidence="2">Whole body</tissue>
    </source>
</reference>
<accession>A0A8K0CCS6</accession>
<dbReference type="EMBL" id="VTPC01090750">
    <property type="protein sequence ID" value="KAF2881350.1"/>
    <property type="molecule type" value="Genomic_DNA"/>
</dbReference>
<dbReference type="AlphaFoldDB" id="A0A8K0CCS6"/>
<proteinExistence type="predicted"/>